<dbReference type="Gene3D" id="1.25.40.20">
    <property type="entry name" value="Ankyrin repeat-containing domain"/>
    <property type="match status" value="2"/>
</dbReference>
<evidence type="ECO:0000256" key="4">
    <source>
        <dbReference type="SAM" id="MobiDB-lite"/>
    </source>
</evidence>
<dbReference type="AlphaFoldDB" id="A0A0N5B7E6"/>
<dbReference type="PANTHER" id="PTHR24166">
    <property type="entry name" value="ROLLING PEBBLES, ISOFORM B"/>
    <property type="match status" value="1"/>
</dbReference>
<dbReference type="InterPro" id="IPR036770">
    <property type="entry name" value="Ankyrin_rpt-contain_sf"/>
</dbReference>
<evidence type="ECO:0000256" key="3">
    <source>
        <dbReference type="PROSITE-ProRule" id="PRU00023"/>
    </source>
</evidence>
<accession>A0A0N5B7E6</accession>
<feature type="repeat" description="ANK" evidence="3">
    <location>
        <begin position="124"/>
        <end position="156"/>
    </location>
</feature>
<dbReference type="Proteomes" id="UP000046392">
    <property type="component" value="Unplaced"/>
</dbReference>
<dbReference type="PROSITE" id="PS50297">
    <property type="entry name" value="ANK_REP_REGION"/>
    <property type="match status" value="2"/>
</dbReference>
<reference evidence="6" key="1">
    <citation type="submission" date="2017-02" db="UniProtKB">
        <authorList>
            <consortium name="WormBaseParasite"/>
        </authorList>
    </citation>
    <scope>IDENTIFICATION</scope>
</reference>
<dbReference type="STRING" id="174720.A0A0N5B7E6"/>
<keyword evidence="2 3" id="KW-0040">ANK repeat</keyword>
<dbReference type="InterPro" id="IPR002110">
    <property type="entry name" value="Ankyrin_rpt"/>
</dbReference>
<dbReference type="InterPro" id="IPR050889">
    <property type="entry name" value="Dendritic_Spine_Reg/Scaffold"/>
</dbReference>
<protein>
    <submittedName>
        <fullName evidence="6">ANK_REP_REGION domain-containing protein</fullName>
    </submittedName>
</protein>
<organism evidence="5 6">
    <name type="scientific">Strongyloides papillosus</name>
    <name type="common">Intestinal threadworm</name>
    <dbReference type="NCBI Taxonomy" id="174720"/>
    <lineage>
        <taxon>Eukaryota</taxon>
        <taxon>Metazoa</taxon>
        <taxon>Ecdysozoa</taxon>
        <taxon>Nematoda</taxon>
        <taxon>Chromadorea</taxon>
        <taxon>Rhabditida</taxon>
        <taxon>Tylenchina</taxon>
        <taxon>Panagrolaimomorpha</taxon>
        <taxon>Strongyloidoidea</taxon>
        <taxon>Strongyloididae</taxon>
        <taxon>Strongyloides</taxon>
    </lineage>
</organism>
<dbReference type="WBParaSite" id="SPAL_0000197200.1">
    <property type="protein sequence ID" value="SPAL_0000197200.1"/>
    <property type="gene ID" value="SPAL_0000197200"/>
</dbReference>
<dbReference type="SMART" id="SM00248">
    <property type="entry name" value="ANK"/>
    <property type="match status" value="6"/>
</dbReference>
<feature type="repeat" description="ANK" evidence="3">
    <location>
        <begin position="203"/>
        <end position="235"/>
    </location>
</feature>
<name>A0A0N5B7E6_STREA</name>
<evidence type="ECO:0000256" key="2">
    <source>
        <dbReference type="ARBA" id="ARBA00023043"/>
    </source>
</evidence>
<keyword evidence="1" id="KW-0677">Repeat</keyword>
<feature type="repeat" description="ANK" evidence="3">
    <location>
        <begin position="235"/>
        <end position="267"/>
    </location>
</feature>
<evidence type="ECO:0000313" key="5">
    <source>
        <dbReference type="Proteomes" id="UP000046392"/>
    </source>
</evidence>
<sequence length="662" mass="75417">MNINHKTFLALCEEGNYEEVQKILNGRNKNNFFRFLRRIFKKSNGCNLSKIIDPKNEYTPLHYGVLGNNFNLVKILLENDPSLVYGSDVKGSYPISLAAYNGYYDIVELLLEKDVKMVNFANNAKDTPLHLASMNGHVKVVSLLLNRHCDTKIKNARQETALDVACKYGHVQVCQILIVHCPEFVIQSKVDSHSAEAGNNDIKNMYPLHICAQNGHNKCLNYLCESGFDVNHTLKEGTALHAAAVYGHINCIFILLKHGVDTKILNERGCDVIRELDNHINHHGTNITQVMENKEIWMEAKNIIESFNKGVSVAVLEMSQNMNNNNKIWMKVPHNSNVKGTENNNTVEFEEIVGKKPLVNFDQQFQNELKEKLEKRQAKANDLQEIYKQLSSVNKSNDSLLNKNETLSKHDQYKITLEKPPISPTSSLKSNGSGSKKSNVKTINKLSVDEKNINKQFTTPTEKITNHPIVKDISKITTTTIIKTKNNNDGGTKSYDNVPQAVVDAQQLINCHLKKDEKDNERRDETMISSTINKFPKTKEEVYELVNDIKKNEMIKMKMKEEEERKNLNSEENKIDGTLRYDNLGDVWKDIEVNKEKNIIIDDKKHNNTMSGEDINNCCKEISPKIRTLPCKKVTFEEIEKKDERKEEVATKGNDIIVSTSV</sequence>
<dbReference type="PROSITE" id="PS50088">
    <property type="entry name" value="ANK_REPEAT"/>
    <property type="match status" value="3"/>
</dbReference>
<feature type="compositionally biased region" description="Low complexity" evidence="4">
    <location>
        <begin position="426"/>
        <end position="437"/>
    </location>
</feature>
<evidence type="ECO:0000313" key="6">
    <source>
        <dbReference type="WBParaSite" id="SPAL_0000197200.1"/>
    </source>
</evidence>
<dbReference type="Pfam" id="PF12796">
    <property type="entry name" value="Ank_2"/>
    <property type="match status" value="3"/>
</dbReference>
<dbReference type="PANTHER" id="PTHR24166:SF48">
    <property type="entry name" value="PROTEIN VAPYRIN"/>
    <property type="match status" value="1"/>
</dbReference>
<dbReference type="SUPFAM" id="SSF48403">
    <property type="entry name" value="Ankyrin repeat"/>
    <property type="match status" value="1"/>
</dbReference>
<evidence type="ECO:0000256" key="1">
    <source>
        <dbReference type="ARBA" id="ARBA00022737"/>
    </source>
</evidence>
<keyword evidence="5" id="KW-1185">Reference proteome</keyword>
<feature type="region of interest" description="Disordered" evidence="4">
    <location>
        <begin position="412"/>
        <end position="442"/>
    </location>
</feature>
<proteinExistence type="predicted"/>